<dbReference type="OrthoDB" id="7304934at2"/>
<protein>
    <recommendedName>
        <fullName evidence="4">DUF995 domain-containing protein</fullName>
    </recommendedName>
</protein>
<gene>
    <name evidence="2" type="ORF">D1012_18935</name>
</gene>
<comment type="caution">
    <text evidence="2">The sequence shown here is derived from an EMBL/GenBank/DDBJ whole genome shotgun (WGS) entry which is preliminary data.</text>
</comment>
<keyword evidence="1" id="KW-0732">Signal</keyword>
<proteinExistence type="predicted"/>
<evidence type="ECO:0000256" key="1">
    <source>
        <dbReference type="SAM" id="SignalP"/>
    </source>
</evidence>
<name>A0A411YXN9_9RHOB</name>
<keyword evidence="3" id="KW-1185">Reference proteome</keyword>
<feature type="signal peptide" evidence="1">
    <location>
        <begin position="1"/>
        <end position="21"/>
    </location>
</feature>
<evidence type="ECO:0008006" key="4">
    <source>
        <dbReference type="Google" id="ProtNLM"/>
    </source>
</evidence>
<dbReference type="AlphaFoldDB" id="A0A411YXN9"/>
<dbReference type="Proteomes" id="UP000284547">
    <property type="component" value="Unassembled WGS sequence"/>
</dbReference>
<feature type="chain" id="PRO_5019137351" description="DUF995 domain-containing protein" evidence="1">
    <location>
        <begin position="22"/>
        <end position="137"/>
    </location>
</feature>
<dbReference type="EMBL" id="QWEY01000013">
    <property type="protein sequence ID" value="RGP35664.1"/>
    <property type="molecule type" value="Genomic_DNA"/>
</dbReference>
<organism evidence="2 3">
    <name type="scientific">Pseudotabrizicola alkalilacus</name>
    <dbReference type="NCBI Taxonomy" id="2305252"/>
    <lineage>
        <taxon>Bacteria</taxon>
        <taxon>Pseudomonadati</taxon>
        <taxon>Pseudomonadota</taxon>
        <taxon>Alphaproteobacteria</taxon>
        <taxon>Rhodobacterales</taxon>
        <taxon>Paracoccaceae</taxon>
        <taxon>Pseudotabrizicola</taxon>
    </lineage>
</organism>
<evidence type="ECO:0000313" key="3">
    <source>
        <dbReference type="Proteomes" id="UP000284547"/>
    </source>
</evidence>
<evidence type="ECO:0000313" key="2">
    <source>
        <dbReference type="EMBL" id="RGP35664.1"/>
    </source>
</evidence>
<accession>A0A411YXN9</accession>
<reference evidence="2 3" key="1">
    <citation type="submission" date="2018-08" db="EMBL/GenBank/DDBJ databases">
        <title>Flavobacterium tibetense sp. nov., isolated from a wetland YonghuCo on Tibetan Plateau.</title>
        <authorList>
            <person name="Phurbu D."/>
            <person name="Lu H."/>
            <person name="Xing P."/>
        </authorList>
    </citation>
    <scope>NUCLEOTIDE SEQUENCE [LARGE SCALE GENOMIC DNA]</scope>
    <source>
        <strain evidence="2 3">DJC</strain>
    </source>
</reference>
<sequence length="137" mass="15106">MRRLARQLALCLMLLPTALAAAEPPVPMTGAEFEAYTRGKTLTFSQRGEVYGAEQYLPGRKVRWAFKGDTCRDGTWYEEAGLICFTYTYDPTPQCWNFWRQDGRLTGLFIGDGSGSELSEVAQSPDPLACAGPDVGV</sequence>